<feature type="non-terminal residue" evidence="2">
    <location>
        <position position="338"/>
    </location>
</feature>
<evidence type="ECO:0000313" key="2">
    <source>
        <dbReference type="EMBL" id="CAK0903189.1"/>
    </source>
</evidence>
<comment type="caution">
    <text evidence="2">The sequence shown here is derived from an EMBL/GenBank/DDBJ whole genome shotgun (WGS) entry which is preliminary data.</text>
</comment>
<feature type="compositionally biased region" description="Low complexity" evidence="1">
    <location>
        <begin position="78"/>
        <end position="91"/>
    </location>
</feature>
<sequence length="338" mass="35992">MAALTASAPPTPGHGPVDRARRPSGRGWQLVEVSAGQASSVLSKSRSVPVSPNIPLLRSPSTGPALPPGQPDVGAAWGGRRPSGAREAAASASPLVAYAPPPRVGGRWADLVPSQRGTPTMPLLPPPAEGLGREEWPLPGAGAPAAASWRGAGTGAPVEDGGDLGQRAQDEPFNPEDFRPEYFSGDWLDNLGHQISVMPLEQRGGGRRGRRDRDGGRKKEPERVAFLAVLSKPGVPDKRFTIAKDRSRKEWTCGNGTLMREESGVEVLHWQAGDGRVSTWSREGCVYFDAPPGEQGMPEGGMMADQHQSWTMPMIFTLVPSEAPGARRALKPQRLEPE</sequence>
<protein>
    <submittedName>
        <fullName evidence="2">Uncharacterized protein</fullName>
    </submittedName>
</protein>
<gene>
    <name evidence="2" type="ORF">PCOR1329_LOCUS79562</name>
</gene>
<feature type="compositionally biased region" description="Low complexity" evidence="1">
    <location>
        <begin position="140"/>
        <end position="151"/>
    </location>
</feature>
<keyword evidence="3" id="KW-1185">Reference proteome</keyword>
<dbReference type="Proteomes" id="UP001189429">
    <property type="component" value="Unassembled WGS sequence"/>
</dbReference>
<feature type="region of interest" description="Disordered" evidence="1">
    <location>
        <begin position="108"/>
        <end position="171"/>
    </location>
</feature>
<feature type="compositionally biased region" description="Polar residues" evidence="1">
    <location>
        <begin position="36"/>
        <end position="50"/>
    </location>
</feature>
<reference evidence="2" key="1">
    <citation type="submission" date="2023-10" db="EMBL/GenBank/DDBJ databases">
        <authorList>
            <person name="Chen Y."/>
            <person name="Shah S."/>
            <person name="Dougan E. K."/>
            <person name="Thang M."/>
            <person name="Chan C."/>
        </authorList>
    </citation>
    <scope>NUCLEOTIDE SEQUENCE [LARGE SCALE GENOMIC DNA]</scope>
</reference>
<proteinExistence type="predicted"/>
<accession>A0ABN9XXS8</accession>
<organism evidence="2 3">
    <name type="scientific">Prorocentrum cordatum</name>
    <dbReference type="NCBI Taxonomy" id="2364126"/>
    <lineage>
        <taxon>Eukaryota</taxon>
        <taxon>Sar</taxon>
        <taxon>Alveolata</taxon>
        <taxon>Dinophyceae</taxon>
        <taxon>Prorocentrales</taxon>
        <taxon>Prorocentraceae</taxon>
        <taxon>Prorocentrum</taxon>
    </lineage>
</organism>
<feature type="region of interest" description="Disordered" evidence="1">
    <location>
        <begin position="1"/>
        <end position="91"/>
    </location>
</feature>
<evidence type="ECO:0000256" key="1">
    <source>
        <dbReference type="SAM" id="MobiDB-lite"/>
    </source>
</evidence>
<evidence type="ECO:0000313" key="3">
    <source>
        <dbReference type="Proteomes" id="UP001189429"/>
    </source>
</evidence>
<feature type="compositionally biased region" description="Basic and acidic residues" evidence="1">
    <location>
        <begin position="211"/>
        <end position="221"/>
    </location>
</feature>
<feature type="region of interest" description="Disordered" evidence="1">
    <location>
        <begin position="201"/>
        <end position="221"/>
    </location>
</feature>
<dbReference type="EMBL" id="CAUYUJ010021180">
    <property type="protein sequence ID" value="CAK0903189.1"/>
    <property type="molecule type" value="Genomic_DNA"/>
</dbReference>
<name>A0ABN9XXS8_9DINO</name>